<sequence length="154" mass="17538">MTHCHVLPEPSARARARNERIERHDWPKRSACDASISSTPSADVFLILRSLAISDVNVLALAKQLHISRDQYGIMALQAVTHPSTDHARRRLTSVIGREPVHSTWYGRDEEITIILKWSAAPRSPRPAVLHAEMRSRLLMFKGRMQRIGSFRLK</sequence>
<reference evidence="1 2" key="1">
    <citation type="journal article" date="2019" name="Commun. Biol.">
        <title>The bagworm genome reveals a unique fibroin gene that provides high tensile strength.</title>
        <authorList>
            <person name="Kono N."/>
            <person name="Nakamura H."/>
            <person name="Ohtoshi R."/>
            <person name="Tomita M."/>
            <person name="Numata K."/>
            <person name="Arakawa K."/>
        </authorList>
    </citation>
    <scope>NUCLEOTIDE SEQUENCE [LARGE SCALE GENOMIC DNA]</scope>
</reference>
<proteinExistence type="predicted"/>
<keyword evidence="2" id="KW-1185">Reference proteome</keyword>
<accession>A0A4C1WAL3</accession>
<comment type="caution">
    <text evidence="1">The sequence shown here is derived from an EMBL/GenBank/DDBJ whole genome shotgun (WGS) entry which is preliminary data.</text>
</comment>
<name>A0A4C1WAL3_EUMVA</name>
<dbReference type="Proteomes" id="UP000299102">
    <property type="component" value="Unassembled WGS sequence"/>
</dbReference>
<organism evidence="1 2">
    <name type="scientific">Eumeta variegata</name>
    <name type="common">Bagworm moth</name>
    <name type="synonym">Eumeta japonica</name>
    <dbReference type="NCBI Taxonomy" id="151549"/>
    <lineage>
        <taxon>Eukaryota</taxon>
        <taxon>Metazoa</taxon>
        <taxon>Ecdysozoa</taxon>
        <taxon>Arthropoda</taxon>
        <taxon>Hexapoda</taxon>
        <taxon>Insecta</taxon>
        <taxon>Pterygota</taxon>
        <taxon>Neoptera</taxon>
        <taxon>Endopterygota</taxon>
        <taxon>Lepidoptera</taxon>
        <taxon>Glossata</taxon>
        <taxon>Ditrysia</taxon>
        <taxon>Tineoidea</taxon>
        <taxon>Psychidae</taxon>
        <taxon>Oiketicinae</taxon>
        <taxon>Eumeta</taxon>
    </lineage>
</organism>
<dbReference type="EMBL" id="BGZK01000524">
    <property type="protein sequence ID" value="GBP48426.1"/>
    <property type="molecule type" value="Genomic_DNA"/>
</dbReference>
<gene>
    <name evidence="1" type="ORF">EVAR_32827_1</name>
</gene>
<dbReference type="AlphaFoldDB" id="A0A4C1WAL3"/>
<evidence type="ECO:0000313" key="1">
    <source>
        <dbReference type="EMBL" id="GBP48426.1"/>
    </source>
</evidence>
<evidence type="ECO:0000313" key="2">
    <source>
        <dbReference type="Proteomes" id="UP000299102"/>
    </source>
</evidence>
<protein>
    <submittedName>
        <fullName evidence="1">Uncharacterized protein</fullName>
    </submittedName>
</protein>